<protein>
    <submittedName>
        <fullName evidence="1">Organic hydroperoxide reductase OsmC/OhrA</fullName>
    </submittedName>
</protein>
<evidence type="ECO:0000313" key="1">
    <source>
        <dbReference type="EMBL" id="SFN21297.1"/>
    </source>
</evidence>
<name>A0A1I4X5Z3_9GAMM</name>
<dbReference type="Proteomes" id="UP000198575">
    <property type="component" value="Unassembled WGS sequence"/>
</dbReference>
<accession>A0A1I4X5Z3</accession>
<gene>
    <name evidence="1" type="ORF">SAMN05216289_1083</name>
</gene>
<dbReference type="Pfam" id="PF02566">
    <property type="entry name" value="OsmC"/>
    <property type="match status" value="1"/>
</dbReference>
<reference evidence="1 2" key="1">
    <citation type="submission" date="2016-10" db="EMBL/GenBank/DDBJ databases">
        <authorList>
            <person name="de Groot N.N."/>
        </authorList>
    </citation>
    <scope>NUCLEOTIDE SEQUENCE [LARGE SCALE GENOMIC DNA]</scope>
    <source>
        <strain evidence="1 2">CGMCC 1.7659</strain>
    </source>
</reference>
<dbReference type="PANTHER" id="PTHR42830">
    <property type="entry name" value="OSMOTICALLY INDUCIBLE FAMILY PROTEIN"/>
    <property type="match status" value="1"/>
</dbReference>
<dbReference type="PANTHER" id="PTHR42830:SF2">
    <property type="entry name" value="OSMC_OHR FAMILY PROTEIN"/>
    <property type="match status" value="1"/>
</dbReference>
<dbReference type="AlphaFoldDB" id="A0A1I4X5Z3"/>
<dbReference type="EMBL" id="FOVF01000008">
    <property type="protein sequence ID" value="SFN21297.1"/>
    <property type="molecule type" value="Genomic_DNA"/>
</dbReference>
<dbReference type="InterPro" id="IPR015946">
    <property type="entry name" value="KH_dom-like_a/b"/>
</dbReference>
<dbReference type="Gene3D" id="3.30.300.20">
    <property type="match status" value="1"/>
</dbReference>
<dbReference type="InterPro" id="IPR036102">
    <property type="entry name" value="OsmC/Ohrsf"/>
</dbReference>
<dbReference type="STRING" id="578942.SAMN05216289_1083"/>
<sequence>MSEHSATLFWQRDNADFLADRYSRAHRWRFDGGAEIAASSSPHVVPVPLSDPGAVDPEEAFVASLSSCHMLWFLSIARKRGYTVERYCDEAVGRMGKDARGRMAMLEVTLRPQVGFSGERQPDADQLDALHHAAHESCFIANSVRTEVRCEPMRASST</sequence>
<dbReference type="RefSeq" id="WP_092406653.1">
    <property type="nucleotide sequence ID" value="NZ_FOVF01000008.1"/>
</dbReference>
<dbReference type="InterPro" id="IPR052707">
    <property type="entry name" value="OsmC_Ohr_Peroxiredoxin"/>
</dbReference>
<keyword evidence="2" id="KW-1185">Reference proteome</keyword>
<evidence type="ECO:0000313" key="2">
    <source>
        <dbReference type="Proteomes" id="UP000198575"/>
    </source>
</evidence>
<dbReference type="SUPFAM" id="SSF82784">
    <property type="entry name" value="OsmC-like"/>
    <property type="match status" value="1"/>
</dbReference>
<proteinExistence type="predicted"/>
<dbReference type="OrthoDB" id="9795405at2"/>
<organism evidence="1 2">
    <name type="scientific">Dokdonella immobilis</name>
    <dbReference type="NCBI Taxonomy" id="578942"/>
    <lineage>
        <taxon>Bacteria</taxon>
        <taxon>Pseudomonadati</taxon>
        <taxon>Pseudomonadota</taxon>
        <taxon>Gammaproteobacteria</taxon>
        <taxon>Lysobacterales</taxon>
        <taxon>Rhodanobacteraceae</taxon>
        <taxon>Dokdonella</taxon>
    </lineage>
</organism>
<dbReference type="InterPro" id="IPR003718">
    <property type="entry name" value="OsmC/Ohr_fam"/>
</dbReference>